<sequence>MTRLALGFAPAAAALWVFGIPPVDIHGPLHYAGIMDPLCGATRATYLLLSGDIGAAALYNPGVFVIAAVVLAILVRGAVGKLTGRWFGLVVGARWRRILLVVFVAAVLMLWIRQQVNADLLMAPWPPG</sequence>
<feature type="transmembrane region" description="Helical" evidence="1">
    <location>
        <begin position="56"/>
        <end position="75"/>
    </location>
</feature>
<comment type="caution">
    <text evidence="3">The sequence shown here is derived from an EMBL/GenBank/DDBJ whole genome shotgun (WGS) entry which is preliminary data.</text>
</comment>
<dbReference type="Proteomes" id="UP000069773">
    <property type="component" value="Unassembled WGS sequence"/>
</dbReference>
<gene>
    <name evidence="3" type="ORF">H7I77_20090</name>
    <name evidence="2" type="ORF">RMCN_1086</name>
</gene>
<dbReference type="Pfam" id="PF10825">
    <property type="entry name" value="DUF2752"/>
    <property type="match status" value="1"/>
</dbReference>
<dbReference type="EMBL" id="JACKTI010000050">
    <property type="protein sequence ID" value="MCV7025622.1"/>
    <property type="molecule type" value="Genomic_DNA"/>
</dbReference>
<keyword evidence="4" id="KW-1185">Reference proteome</keyword>
<dbReference type="AlphaFoldDB" id="A0AAW5SPS1"/>
<reference evidence="2 4" key="1">
    <citation type="journal article" date="2016" name="Genome Announc.">
        <title>Draft Genome Sequences of Five Rapidly Growing Mycobacterium Species, M. thermoresistibile, M. fortuitum subsp. acetamidolyticum, M. canariasense, M. brisbanense, and M. novocastrense.</title>
        <authorList>
            <person name="Katahira K."/>
            <person name="Ogura Y."/>
            <person name="Gotoh Y."/>
            <person name="Hayashi T."/>
        </authorList>
    </citation>
    <scope>NUCLEOTIDE SEQUENCE [LARGE SCALE GENOMIC DNA]</scope>
    <source>
        <strain evidence="2 4">JCM18114</strain>
    </source>
</reference>
<evidence type="ECO:0000313" key="2">
    <source>
        <dbReference type="EMBL" id="GAT07953.1"/>
    </source>
</evidence>
<protein>
    <submittedName>
        <fullName evidence="3">DUF2752 domain-containing protein</fullName>
    </submittedName>
</protein>
<feature type="transmembrane region" description="Helical" evidence="1">
    <location>
        <begin position="95"/>
        <end position="112"/>
    </location>
</feature>
<reference evidence="3" key="3">
    <citation type="journal article" date="2022" name="BMC Genomics">
        <title>Comparative genome analysis of mycobacteria focusing on tRNA and non-coding RNA.</title>
        <authorList>
            <person name="Behra P.R.K."/>
            <person name="Pettersson B.M.F."/>
            <person name="Ramesh M."/>
            <person name="Das S."/>
            <person name="Dasgupta S."/>
            <person name="Kirsebom L.A."/>
        </authorList>
    </citation>
    <scope>NUCLEOTIDE SEQUENCE</scope>
    <source>
        <strain evidence="3">DSM 44203</strain>
    </source>
</reference>
<evidence type="ECO:0000313" key="4">
    <source>
        <dbReference type="Proteomes" id="UP000069773"/>
    </source>
</evidence>
<evidence type="ECO:0000313" key="3">
    <source>
        <dbReference type="EMBL" id="MCV7025622.1"/>
    </source>
</evidence>
<evidence type="ECO:0000313" key="5">
    <source>
        <dbReference type="Proteomes" id="UP001207528"/>
    </source>
</evidence>
<name>A0AAW5SPS1_MYCNV</name>
<keyword evidence="1" id="KW-0472">Membrane</keyword>
<dbReference type="RefSeq" id="WP_067387741.1">
    <property type="nucleotide sequence ID" value="NZ_BCTA01000018.1"/>
</dbReference>
<dbReference type="EMBL" id="BCTA01000018">
    <property type="protein sequence ID" value="GAT07953.1"/>
    <property type="molecule type" value="Genomic_DNA"/>
</dbReference>
<reference evidence="3" key="2">
    <citation type="submission" date="2020-07" db="EMBL/GenBank/DDBJ databases">
        <authorList>
            <person name="Pettersson B.M.F."/>
            <person name="Behra P.R.K."/>
            <person name="Ramesh M."/>
            <person name="Das S."/>
            <person name="Dasgupta S."/>
            <person name="Kirsebom L.A."/>
        </authorList>
    </citation>
    <scope>NUCLEOTIDE SEQUENCE</scope>
    <source>
        <strain evidence="3">DSM 44203</strain>
    </source>
</reference>
<dbReference type="InterPro" id="IPR021215">
    <property type="entry name" value="DUF2752"/>
</dbReference>
<keyword evidence="1" id="KW-0812">Transmembrane</keyword>
<evidence type="ECO:0000256" key="1">
    <source>
        <dbReference type="SAM" id="Phobius"/>
    </source>
</evidence>
<accession>A0AAW5SPS1</accession>
<organism evidence="3 5">
    <name type="scientific">Mycolicibacterium novocastrense</name>
    <name type="common">Mycobacterium novocastrense</name>
    <dbReference type="NCBI Taxonomy" id="59813"/>
    <lineage>
        <taxon>Bacteria</taxon>
        <taxon>Bacillati</taxon>
        <taxon>Actinomycetota</taxon>
        <taxon>Actinomycetes</taxon>
        <taxon>Mycobacteriales</taxon>
        <taxon>Mycobacteriaceae</taxon>
        <taxon>Mycolicibacterium</taxon>
    </lineage>
</organism>
<keyword evidence="1" id="KW-1133">Transmembrane helix</keyword>
<proteinExistence type="predicted"/>
<dbReference type="Proteomes" id="UP001207528">
    <property type="component" value="Unassembled WGS sequence"/>
</dbReference>